<dbReference type="PROSITE" id="PS51186">
    <property type="entry name" value="GNAT"/>
    <property type="match status" value="1"/>
</dbReference>
<dbReference type="PANTHER" id="PTHR40599">
    <property type="entry name" value="[CITRATE [PRO-3S]-LYASE] LIGASE"/>
    <property type="match status" value="1"/>
</dbReference>
<dbReference type="NCBIfam" id="TIGR00124">
    <property type="entry name" value="cit_ly_ligase"/>
    <property type="match status" value="1"/>
</dbReference>
<dbReference type="InterPro" id="IPR013166">
    <property type="entry name" value="Citrate_lyase_ligase_C"/>
</dbReference>
<evidence type="ECO:0000313" key="4">
    <source>
        <dbReference type="EMBL" id="WYJ77407.1"/>
    </source>
</evidence>
<organism evidence="4 5">
    <name type="scientific">Candidatus Enterococcus lowellii</name>
    <dbReference type="NCBI Taxonomy" id="2230877"/>
    <lineage>
        <taxon>Bacteria</taxon>
        <taxon>Bacillati</taxon>
        <taxon>Bacillota</taxon>
        <taxon>Bacilli</taxon>
        <taxon>Lactobacillales</taxon>
        <taxon>Enterococcaceae</taxon>
        <taxon>Enterococcus</taxon>
    </lineage>
</organism>
<gene>
    <name evidence="4" type="ORF">DOK78_002045</name>
</gene>
<keyword evidence="5" id="KW-1185">Reference proteome</keyword>
<dbReference type="GO" id="GO:0016874">
    <property type="term" value="F:ligase activity"/>
    <property type="evidence" value="ECO:0007669"/>
    <property type="project" value="UniProtKB-KW"/>
</dbReference>
<sequence length="291" mass="33230">MVYDDEQLIATGSYDENIIKCVAVCKDYQAENLLTQVVTHLLEKMRENEQLHVFLYTKPQSKAIFHSLGFKKIVANEDVLFMELGKPNFSDYLRFLLEKKKIGEGSGIVMNANPFTKGHQYLVETAAQHSQQVYVFVLSEDHSTFSTADRLAMVRQGVAHLGNVTVIPTDQYMVSSATFPAYFLKDKAELDIAKVQATLDARLFMERIAPLLEIRTRFVGDEPFSKVTEVYNQAMQEVFDDRLHLVILPRLTIDGEAISATKVRQAIKEKNEDVLLKFLPKTTYDFIKYTN</sequence>
<dbReference type="EMBL" id="CP147251">
    <property type="protein sequence ID" value="WYJ77407.1"/>
    <property type="molecule type" value="Genomic_DNA"/>
</dbReference>
<evidence type="ECO:0000256" key="2">
    <source>
        <dbReference type="ARBA" id="ARBA00022840"/>
    </source>
</evidence>
<reference evidence="4 5" key="1">
    <citation type="submission" date="2021-03" db="EMBL/GenBank/DDBJ databases">
        <authorList>
            <person name="Gilmore M.S."/>
            <person name="Schwartzman J."/>
            <person name="Van Tyne D."/>
            <person name="Martin M."/>
            <person name="Earl A.M."/>
            <person name="Manson A.L."/>
            <person name="Straub T."/>
            <person name="Salamzade R."/>
            <person name="Saavedra J."/>
            <person name="Lebreton F."/>
            <person name="Prichula J."/>
            <person name="Schaufler K."/>
            <person name="Gaca A."/>
            <person name="Sgardioli B."/>
            <person name="Wagenaar J."/>
            <person name="Strong T."/>
        </authorList>
    </citation>
    <scope>NUCLEOTIDE SEQUENCE [LARGE SCALE GENOMIC DNA]</scope>
    <source>
        <strain evidence="4 5">DIV2402</strain>
    </source>
</reference>
<dbReference type="Gene3D" id="3.40.50.620">
    <property type="entry name" value="HUPs"/>
    <property type="match status" value="1"/>
</dbReference>
<evidence type="ECO:0000313" key="5">
    <source>
        <dbReference type="Proteomes" id="UP000664701"/>
    </source>
</evidence>
<dbReference type="SUPFAM" id="SSF52374">
    <property type="entry name" value="Nucleotidylyl transferase"/>
    <property type="match status" value="1"/>
</dbReference>
<keyword evidence="2" id="KW-0067">ATP-binding</keyword>
<reference evidence="4 5" key="2">
    <citation type="submission" date="2024-03" db="EMBL/GenBank/DDBJ databases">
        <title>The Genome Sequence of Enterococcus sp. DIV2402.</title>
        <authorList>
            <consortium name="The Broad Institute Genomics Platform"/>
            <consortium name="The Broad Institute Microbial Omics Core"/>
            <consortium name="The Broad Institute Genomic Center for Infectious Diseases"/>
            <person name="Earl A."/>
            <person name="Manson A."/>
            <person name="Gilmore M."/>
            <person name="Schwartman J."/>
            <person name="Shea T."/>
            <person name="Abouelleil A."/>
            <person name="Cao P."/>
            <person name="Chapman S."/>
            <person name="Cusick C."/>
            <person name="Young S."/>
            <person name="Neafsey D."/>
            <person name="Nusbaum C."/>
            <person name="Birren B."/>
        </authorList>
    </citation>
    <scope>NUCLEOTIDE SEQUENCE [LARGE SCALE GENOMIC DNA]</scope>
    <source>
        <strain evidence="4 5">DIV2402</strain>
    </source>
</reference>
<dbReference type="InterPro" id="IPR014729">
    <property type="entry name" value="Rossmann-like_a/b/a_fold"/>
</dbReference>
<accession>A0ABZ2SPE2</accession>
<dbReference type="SMART" id="SM00764">
    <property type="entry name" value="Citrate_ly_lig"/>
    <property type="match status" value="1"/>
</dbReference>
<keyword evidence="4" id="KW-0436">Ligase</keyword>
<dbReference type="NCBIfam" id="TIGR00125">
    <property type="entry name" value="cyt_tran_rel"/>
    <property type="match status" value="1"/>
</dbReference>
<dbReference type="SUPFAM" id="SSF55729">
    <property type="entry name" value="Acyl-CoA N-acyltransferases (Nat)"/>
    <property type="match status" value="1"/>
</dbReference>
<dbReference type="Proteomes" id="UP000664701">
    <property type="component" value="Chromosome"/>
</dbReference>
<name>A0ABZ2SPE2_9ENTE</name>
<feature type="domain" description="N-acetyltransferase" evidence="3">
    <location>
        <begin position="1"/>
        <end position="98"/>
    </location>
</feature>
<dbReference type="InterPro" id="IPR000182">
    <property type="entry name" value="GNAT_dom"/>
</dbReference>
<evidence type="ECO:0000256" key="1">
    <source>
        <dbReference type="ARBA" id="ARBA00022741"/>
    </source>
</evidence>
<keyword evidence="1" id="KW-0547">Nucleotide-binding</keyword>
<proteinExistence type="predicted"/>
<dbReference type="Gene3D" id="3.40.630.30">
    <property type="match status" value="1"/>
</dbReference>
<dbReference type="InterPro" id="IPR005216">
    <property type="entry name" value="Citrate_lyase_ligase"/>
</dbReference>
<dbReference type="Pfam" id="PF08218">
    <property type="entry name" value="Citrate_ly_lig"/>
    <property type="match status" value="1"/>
</dbReference>
<dbReference type="InterPro" id="IPR004821">
    <property type="entry name" value="Cyt_trans-like"/>
</dbReference>
<dbReference type="InterPro" id="IPR016181">
    <property type="entry name" value="Acyl_CoA_acyltransferase"/>
</dbReference>
<evidence type="ECO:0000259" key="3">
    <source>
        <dbReference type="PROSITE" id="PS51186"/>
    </source>
</evidence>
<dbReference type="PANTHER" id="PTHR40599:SF1">
    <property type="entry name" value="[CITRATE [PRO-3S]-LYASE] LIGASE"/>
    <property type="match status" value="1"/>
</dbReference>
<protein>
    <submittedName>
        <fullName evidence="4">[citrate (Pro-3S)-lyase] ligase</fullName>
    </submittedName>
</protein>